<proteinExistence type="predicted"/>
<evidence type="ECO:0000313" key="2">
    <source>
        <dbReference type="Proteomes" id="UP000680706"/>
    </source>
</evidence>
<gene>
    <name evidence="1" type="ORF">KGB56_08085</name>
</gene>
<name>A0ABX8AUF7_9HYPH</name>
<keyword evidence="2" id="KW-1185">Reference proteome</keyword>
<accession>A0ABX8AUF7</accession>
<sequence>MVVLANNATRACRELRNSLENIDLAVAQFGALLHAMSALGNNLPPHQCEAVQSIVTLQSLLHTHHKEIFTHTQSAWHSTRTLLPTQGVSECNI</sequence>
<organism evidence="1 2">
    <name type="scientific">Pseudovibrio brasiliensis</name>
    <dbReference type="NCBI Taxonomy" id="1898042"/>
    <lineage>
        <taxon>Bacteria</taxon>
        <taxon>Pseudomonadati</taxon>
        <taxon>Pseudomonadota</taxon>
        <taxon>Alphaproteobacteria</taxon>
        <taxon>Hyphomicrobiales</taxon>
        <taxon>Stappiaceae</taxon>
        <taxon>Pseudovibrio</taxon>
    </lineage>
</organism>
<protein>
    <submittedName>
        <fullName evidence="1">Uncharacterized protein</fullName>
    </submittedName>
</protein>
<dbReference type="Proteomes" id="UP000680706">
    <property type="component" value="Chromosome"/>
</dbReference>
<dbReference type="EMBL" id="CP074126">
    <property type="protein sequence ID" value="QUS57336.1"/>
    <property type="molecule type" value="Genomic_DNA"/>
</dbReference>
<dbReference type="RefSeq" id="WP_143508282.1">
    <property type="nucleotide sequence ID" value="NZ_CP074126.1"/>
</dbReference>
<evidence type="ECO:0000313" key="1">
    <source>
        <dbReference type="EMBL" id="QUS57336.1"/>
    </source>
</evidence>
<reference evidence="1 2" key="1">
    <citation type="journal article" date="2021" name="Angew. Chem. Int. Ed. Engl.">
        <title>A novel family of nonribosomal peptides modulate collective behavior in Pseudovibrio bacteria isolated from marine sponges.</title>
        <authorList>
            <person name="Ioca L.P."/>
            <person name="Dai Y."/>
            <person name="Kunakom S."/>
            <person name="Diaz-Espinosa J."/>
            <person name="Krunic A."/>
            <person name="Crnkovic C.M."/>
            <person name="Orjala J."/>
            <person name="Sanchez L.M."/>
            <person name="Ferreira A.G."/>
            <person name="Berlinck R.G.S."/>
            <person name="Eustaquio A.S."/>
        </authorList>
    </citation>
    <scope>NUCLEOTIDE SEQUENCE [LARGE SCALE GENOMIC DNA]</scope>
    <source>
        <strain evidence="1 2">Ab134</strain>
    </source>
</reference>